<keyword evidence="2" id="KW-1185">Reference proteome</keyword>
<sequence length="141" mass="15911">MPIPESLMNPPSFNGPQRRSSKTFYQFGKYPSPFFLFFHLPLMAPCGRTTKEGRIYCPGTWHRRKSSQKHLLSGFYSFPRNSGMPLVINVPHCSTNVTLDQDRDNGSRVYVASDCRASACLVRTAVCDILGGWRYPGMGWG</sequence>
<comment type="caution">
    <text evidence="1">The sequence shown here is derived from an EMBL/GenBank/DDBJ whole genome shotgun (WGS) entry which is preliminary data.</text>
</comment>
<proteinExistence type="predicted"/>
<organism evidence="1 2">
    <name type="scientific">Caerostris darwini</name>
    <dbReference type="NCBI Taxonomy" id="1538125"/>
    <lineage>
        <taxon>Eukaryota</taxon>
        <taxon>Metazoa</taxon>
        <taxon>Ecdysozoa</taxon>
        <taxon>Arthropoda</taxon>
        <taxon>Chelicerata</taxon>
        <taxon>Arachnida</taxon>
        <taxon>Araneae</taxon>
        <taxon>Araneomorphae</taxon>
        <taxon>Entelegynae</taxon>
        <taxon>Araneoidea</taxon>
        <taxon>Araneidae</taxon>
        <taxon>Caerostris</taxon>
    </lineage>
</organism>
<reference evidence="1 2" key="1">
    <citation type="submission" date="2021-06" db="EMBL/GenBank/DDBJ databases">
        <title>Caerostris darwini draft genome.</title>
        <authorList>
            <person name="Kono N."/>
            <person name="Arakawa K."/>
        </authorList>
    </citation>
    <scope>NUCLEOTIDE SEQUENCE [LARGE SCALE GENOMIC DNA]</scope>
</reference>
<dbReference type="AlphaFoldDB" id="A0AAV4WPA4"/>
<name>A0AAV4WPA4_9ARAC</name>
<evidence type="ECO:0000313" key="2">
    <source>
        <dbReference type="Proteomes" id="UP001054837"/>
    </source>
</evidence>
<accession>A0AAV4WPA4</accession>
<dbReference type="Proteomes" id="UP001054837">
    <property type="component" value="Unassembled WGS sequence"/>
</dbReference>
<protein>
    <submittedName>
        <fullName evidence="1">Uncharacterized protein</fullName>
    </submittedName>
</protein>
<gene>
    <name evidence="1" type="ORF">CDAR_454911</name>
</gene>
<evidence type="ECO:0000313" key="1">
    <source>
        <dbReference type="EMBL" id="GIY84741.1"/>
    </source>
</evidence>
<dbReference type="EMBL" id="BPLQ01014968">
    <property type="protein sequence ID" value="GIY84741.1"/>
    <property type="molecule type" value="Genomic_DNA"/>
</dbReference>